<sequence length="343" mass="36401">MLAILSVTGTVLFTAPTGSSPAATLFPQAQSASDGSRIVSVKPISNRRFVIAVYSAAMRRAVSLQVIRPSDTTTPAPTMYMLDGAEDGWTSTGGTKTWESETDLVKFVADKHVNVVTVIDGAYSYYTDWLATDPVLGRNKWQTFLTRELPSVLDSAFDASGRNAIVGVSMSATSVLQLAQSAPGLYRSVGSFSGCSDLDNRSCTAGVAAVLALGRADIDNMWGPMHGKRWVAEDPGTSANLAKLRGTNLFFASGSGLPGNHDNVQSTGNDLVQLGRQLVIGGGPEAVIAQSNRRIQKKLAALGIAATFRFTPAGTHSWGYWQDDLHAAWPSFAKSLGVPTTQR</sequence>
<dbReference type="EMBL" id="JABBNB010000005">
    <property type="protein sequence ID" value="NMO00943.1"/>
    <property type="molecule type" value="Genomic_DNA"/>
</dbReference>
<accession>A0A848KWW0</accession>
<proteinExistence type="predicted"/>
<dbReference type="Gene3D" id="3.40.50.1820">
    <property type="entry name" value="alpha/beta hydrolase"/>
    <property type="match status" value="1"/>
</dbReference>
<dbReference type="InterPro" id="IPR029058">
    <property type="entry name" value="AB_hydrolase_fold"/>
</dbReference>
<gene>
    <name evidence="1" type="ORF">HH308_06910</name>
</gene>
<dbReference type="InterPro" id="IPR050583">
    <property type="entry name" value="Mycobacterial_A85_antigen"/>
</dbReference>
<dbReference type="SUPFAM" id="SSF53474">
    <property type="entry name" value="alpha/beta-Hydrolases"/>
    <property type="match status" value="1"/>
</dbReference>
<comment type="caution">
    <text evidence="1">The sequence shown here is derived from an EMBL/GenBank/DDBJ whole genome shotgun (WGS) entry which is preliminary data.</text>
</comment>
<dbReference type="AlphaFoldDB" id="A0A848KWW0"/>
<dbReference type="PANTHER" id="PTHR48098">
    <property type="entry name" value="ENTEROCHELIN ESTERASE-RELATED"/>
    <property type="match status" value="1"/>
</dbReference>
<protein>
    <submittedName>
        <fullName evidence="1">Esterase family protein</fullName>
    </submittedName>
</protein>
<dbReference type="InterPro" id="IPR000801">
    <property type="entry name" value="Esterase-like"/>
</dbReference>
<keyword evidence="2" id="KW-1185">Reference proteome</keyword>
<dbReference type="Pfam" id="PF00756">
    <property type="entry name" value="Esterase"/>
    <property type="match status" value="1"/>
</dbReference>
<evidence type="ECO:0000313" key="2">
    <source>
        <dbReference type="Proteomes" id="UP000550729"/>
    </source>
</evidence>
<organism evidence="1 2">
    <name type="scientific">Gordonia asplenii</name>
    <dbReference type="NCBI Taxonomy" id="2725283"/>
    <lineage>
        <taxon>Bacteria</taxon>
        <taxon>Bacillati</taxon>
        <taxon>Actinomycetota</taxon>
        <taxon>Actinomycetes</taxon>
        <taxon>Mycobacteriales</taxon>
        <taxon>Gordoniaceae</taxon>
        <taxon>Gordonia</taxon>
    </lineage>
</organism>
<dbReference type="PANTHER" id="PTHR48098:SF1">
    <property type="entry name" value="DIACYLGLYCEROL ACYLTRANSFERASE_MYCOLYLTRANSFERASE AG85A"/>
    <property type="match status" value="1"/>
</dbReference>
<evidence type="ECO:0000313" key="1">
    <source>
        <dbReference type="EMBL" id="NMO00943.1"/>
    </source>
</evidence>
<dbReference type="Proteomes" id="UP000550729">
    <property type="component" value="Unassembled WGS sequence"/>
</dbReference>
<name>A0A848KWW0_9ACTN</name>
<dbReference type="GO" id="GO:0016747">
    <property type="term" value="F:acyltransferase activity, transferring groups other than amino-acyl groups"/>
    <property type="evidence" value="ECO:0007669"/>
    <property type="project" value="TreeGrafter"/>
</dbReference>
<reference evidence="1 2" key="1">
    <citation type="submission" date="2020-04" db="EMBL/GenBank/DDBJ databases">
        <title>Gordonia sp. nov. TBRC 11910.</title>
        <authorList>
            <person name="Suriyachadkun C."/>
        </authorList>
    </citation>
    <scope>NUCLEOTIDE SEQUENCE [LARGE SCALE GENOMIC DNA]</scope>
    <source>
        <strain evidence="1 2">TBRC 11910</strain>
    </source>
</reference>